<proteinExistence type="predicted"/>
<dbReference type="EMBL" id="OUUZ01000013">
    <property type="protein sequence ID" value="SPQ24677.1"/>
    <property type="molecule type" value="Genomic_DNA"/>
</dbReference>
<sequence length="11" mass="1181">MAVALRHGDDP</sequence>
<gene>
    <name evidence="1" type="ORF">TT172_LOCUS7096</name>
</gene>
<name>A0A446BQ96_9PEZI</name>
<evidence type="ECO:0000313" key="1">
    <source>
        <dbReference type="EMBL" id="SPQ24677.1"/>
    </source>
</evidence>
<reference evidence="1 2" key="1">
    <citation type="submission" date="2018-04" db="EMBL/GenBank/DDBJ databases">
        <authorList>
            <person name="Huttner S."/>
            <person name="Dainat J."/>
        </authorList>
    </citation>
    <scope>NUCLEOTIDE SEQUENCE [LARGE SCALE GENOMIC DNA]</scope>
</reference>
<organism evidence="1 2">
    <name type="scientific">Thermothielavioides terrestris</name>
    <dbReference type="NCBI Taxonomy" id="2587410"/>
    <lineage>
        <taxon>Eukaryota</taxon>
        <taxon>Fungi</taxon>
        <taxon>Dikarya</taxon>
        <taxon>Ascomycota</taxon>
        <taxon>Pezizomycotina</taxon>
        <taxon>Sordariomycetes</taxon>
        <taxon>Sordariomycetidae</taxon>
        <taxon>Sordariales</taxon>
        <taxon>Chaetomiaceae</taxon>
        <taxon>Thermothielavioides</taxon>
    </lineage>
</organism>
<protein>
    <submittedName>
        <fullName evidence="1">0e6100fa-eb60-4636-bed9-88636a281dd1</fullName>
    </submittedName>
</protein>
<dbReference type="Proteomes" id="UP000289323">
    <property type="component" value="Unassembled WGS sequence"/>
</dbReference>
<evidence type="ECO:0000313" key="2">
    <source>
        <dbReference type="Proteomes" id="UP000289323"/>
    </source>
</evidence>
<accession>A0A446BQ96</accession>